<evidence type="ECO:0000313" key="1">
    <source>
        <dbReference type="EMBL" id="AGS53076.1"/>
    </source>
</evidence>
<proteinExistence type="predicted"/>
<name>A0A806K0B7_9BACT</name>
<organism evidence="1">
    <name type="scientific">uncultured bacterium contig00036</name>
    <dbReference type="NCBI Taxonomy" id="1181524"/>
    <lineage>
        <taxon>Bacteria</taxon>
        <taxon>environmental samples</taxon>
    </lineage>
</organism>
<accession>A0A806K0B7</accession>
<dbReference type="AlphaFoldDB" id="A0A806K0B7"/>
<sequence>MLPSAKMLIYQNKLRFSRFGDALSAGFSEAAFINDASVVAVDADGG</sequence>
<reference evidence="1" key="1">
    <citation type="submission" date="2012-03" db="EMBL/GenBank/DDBJ databases">
        <title>Functional metagenomics reveals considerable lignocellulase gene clusters in the gut microbiome of a wood-feeding higher termite.</title>
        <authorList>
            <person name="Liu N."/>
        </authorList>
    </citation>
    <scope>NUCLEOTIDE SEQUENCE</scope>
</reference>
<protein>
    <submittedName>
        <fullName evidence="1">Uncharacterized protein</fullName>
    </submittedName>
</protein>
<dbReference type="EMBL" id="JQ844221">
    <property type="protein sequence ID" value="AGS53076.1"/>
    <property type="molecule type" value="Genomic_DNA"/>
</dbReference>